<accession>A0A540W1T7</accession>
<dbReference type="AlphaFoldDB" id="A0A540W1T7"/>
<gene>
    <name evidence="2" type="ORF">E6W39_08420</name>
</gene>
<evidence type="ECO:0000313" key="2">
    <source>
        <dbReference type="EMBL" id="TQF02294.1"/>
    </source>
</evidence>
<reference evidence="2 3" key="1">
    <citation type="submission" date="2019-06" db="EMBL/GenBank/DDBJ databases">
        <title>Description of Kitasatospora acidophila sp. nov. isolated from pine grove soil, and reclassification of Streptomyces novaecaesareae to Kitasatospora novaeceasareae comb. nov.</title>
        <authorList>
            <person name="Kim M.J."/>
        </authorList>
    </citation>
    <scope>NUCLEOTIDE SEQUENCE [LARGE SCALE GENOMIC DNA]</scope>
    <source>
        <strain evidence="2 3">MMS16-CNU292</strain>
    </source>
</reference>
<organism evidence="2 3">
    <name type="scientific">Kitasatospora acidiphila</name>
    <dbReference type="NCBI Taxonomy" id="2567942"/>
    <lineage>
        <taxon>Bacteria</taxon>
        <taxon>Bacillati</taxon>
        <taxon>Actinomycetota</taxon>
        <taxon>Actinomycetes</taxon>
        <taxon>Kitasatosporales</taxon>
        <taxon>Streptomycetaceae</taxon>
        <taxon>Kitasatospora</taxon>
    </lineage>
</organism>
<dbReference type="InterPro" id="IPR000073">
    <property type="entry name" value="AB_hydrolase_1"/>
</dbReference>
<sequence>MNDYLLPEPAERRRIRSADGHWINVESFGPAGAPLVVLAHGWACAIAFWAPVINRLAADHRVVAYDQRGHGRSDIPPTRHGYSTDALADDLEAVVTAVVPAGERAVLAGHSMGGMTIMAAGDRAAIAERTAAVLLCSTGPADLVRLARLAPRWLPTGLRRLFHRQLLNSRLPLGPITAPGKAVLKFGVMGPESGPEAVRACAEVVHACPSVVRANWGRVLRELDVRAGLARLAAPTAVLVGSHDKLTPPPHTETMLAALAEPDGRLLLPGAGHMSPVERPDEVAAELRRLVTTHLPTERTDVA</sequence>
<dbReference type="PRINTS" id="PR00111">
    <property type="entry name" value="ABHYDROLASE"/>
</dbReference>
<dbReference type="EMBL" id="VIGB01000003">
    <property type="protein sequence ID" value="TQF02294.1"/>
    <property type="molecule type" value="Genomic_DNA"/>
</dbReference>
<name>A0A540W1T7_9ACTN</name>
<keyword evidence="2" id="KW-0378">Hydrolase</keyword>
<dbReference type="Gene3D" id="3.40.50.1820">
    <property type="entry name" value="alpha/beta hydrolase"/>
    <property type="match status" value="1"/>
</dbReference>
<dbReference type="GO" id="GO:0016787">
    <property type="term" value="F:hydrolase activity"/>
    <property type="evidence" value="ECO:0007669"/>
    <property type="project" value="UniProtKB-KW"/>
</dbReference>
<comment type="caution">
    <text evidence="2">The sequence shown here is derived from an EMBL/GenBank/DDBJ whole genome shotgun (WGS) entry which is preliminary data.</text>
</comment>
<dbReference type="OrthoDB" id="5422338at2"/>
<evidence type="ECO:0000313" key="3">
    <source>
        <dbReference type="Proteomes" id="UP000319103"/>
    </source>
</evidence>
<dbReference type="PANTHER" id="PTHR43433">
    <property type="entry name" value="HYDROLASE, ALPHA/BETA FOLD FAMILY PROTEIN"/>
    <property type="match status" value="1"/>
</dbReference>
<feature type="domain" description="AB hydrolase-1" evidence="1">
    <location>
        <begin position="36"/>
        <end position="285"/>
    </location>
</feature>
<dbReference type="SUPFAM" id="SSF53474">
    <property type="entry name" value="alpha/beta-Hydrolases"/>
    <property type="match status" value="1"/>
</dbReference>
<protein>
    <submittedName>
        <fullName evidence="2">Alpha/beta fold hydrolase</fullName>
    </submittedName>
</protein>
<dbReference type="Pfam" id="PF12697">
    <property type="entry name" value="Abhydrolase_6"/>
    <property type="match status" value="1"/>
</dbReference>
<keyword evidence="3" id="KW-1185">Reference proteome</keyword>
<dbReference type="InterPro" id="IPR029058">
    <property type="entry name" value="AB_hydrolase_fold"/>
</dbReference>
<proteinExistence type="predicted"/>
<dbReference type="InterPro" id="IPR050471">
    <property type="entry name" value="AB_hydrolase"/>
</dbReference>
<dbReference type="RefSeq" id="WP_141632993.1">
    <property type="nucleotide sequence ID" value="NZ_VIGB01000003.1"/>
</dbReference>
<evidence type="ECO:0000259" key="1">
    <source>
        <dbReference type="Pfam" id="PF12697"/>
    </source>
</evidence>
<dbReference type="PANTHER" id="PTHR43433:SF1">
    <property type="entry name" value="BLL5160 PROTEIN"/>
    <property type="match status" value="1"/>
</dbReference>
<dbReference type="Proteomes" id="UP000319103">
    <property type="component" value="Unassembled WGS sequence"/>
</dbReference>